<keyword evidence="3 6" id="KW-0812">Transmembrane</keyword>
<comment type="subcellular location">
    <subcellularLocation>
        <location evidence="1">Membrane</location>
        <topology evidence="1">Multi-pass membrane protein</topology>
    </subcellularLocation>
</comment>
<name>A0A1H7KAG0_9GAMM</name>
<evidence type="ECO:0000256" key="1">
    <source>
        <dbReference type="ARBA" id="ARBA00004141"/>
    </source>
</evidence>
<accession>A0A1H7KAG0</accession>
<feature type="transmembrane region" description="Helical" evidence="6">
    <location>
        <begin position="9"/>
        <end position="29"/>
    </location>
</feature>
<dbReference type="PANTHER" id="PTHR43461:SF1">
    <property type="entry name" value="TRANSMEMBRANE PROTEIN 256"/>
    <property type="match status" value="1"/>
</dbReference>
<comment type="similarity">
    <text evidence="2">Belongs to the UPF0382 family.</text>
</comment>
<organism evidence="7 8">
    <name type="scientific">Colwellia chukchiensis</name>
    <dbReference type="NCBI Taxonomy" id="641665"/>
    <lineage>
        <taxon>Bacteria</taxon>
        <taxon>Pseudomonadati</taxon>
        <taxon>Pseudomonadota</taxon>
        <taxon>Gammaproteobacteria</taxon>
        <taxon>Alteromonadales</taxon>
        <taxon>Colwelliaceae</taxon>
        <taxon>Colwellia</taxon>
    </lineage>
</organism>
<keyword evidence="4 6" id="KW-1133">Transmembrane helix</keyword>
<dbReference type="InterPro" id="IPR006696">
    <property type="entry name" value="DUF423"/>
</dbReference>
<feature type="transmembrane region" description="Helical" evidence="6">
    <location>
        <begin position="71"/>
        <end position="92"/>
    </location>
</feature>
<protein>
    <submittedName>
        <fullName evidence="7">Uncharacterized membrane protein YgdD, TMEM256/DUF423 family</fullName>
    </submittedName>
</protein>
<gene>
    <name evidence="7" type="ORF">SAMN05216262_10379</name>
</gene>
<dbReference type="PROSITE" id="PS51257">
    <property type="entry name" value="PROKAR_LIPOPROTEIN"/>
    <property type="match status" value="1"/>
</dbReference>
<dbReference type="GO" id="GO:0005886">
    <property type="term" value="C:plasma membrane"/>
    <property type="evidence" value="ECO:0007669"/>
    <property type="project" value="TreeGrafter"/>
</dbReference>
<evidence type="ECO:0000256" key="2">
    <source>
        <dbReference type="ARBA" id="ARBA00009694"/>
    </source>
</evidence>
<dbReference type="OrthoDB" id="9802121at2"/>
<evidence type="ECO:0000313" key="8">
    <source>
        <dbReference type="Proteomes" id="UP000199297"/>
    </source>
</evidence>
<reference evidence="8" key="1">
    <citation type="submission" date="2016-10" db="EMBL/GenBank/DDBJ databases">
        <authorList>
            <person name="Varghese N."/>
            <person name="Submissions S."/>
        </authorList>
    </citation>
    <scope>NUCLEOTIDE SEQUENCE [LARGE SCALE GENOMIC DNA]</scope>
    <source>
        <strain evidence="8">CGMCC 1.9127</strain>
    </source>
</reference>
<dbReference type="PANTHER" id="PTHR43461">
    <property type="entry name" value="TRANSMEMBRANE PROTEIN 256"/>
    <property type="match status" value="1"/>
</dbReference>
<dbReference type="RefSeq" id="WP_085284243.1">
    <property type="nucleotide sequence ID" value="NZ_FOBI01000003.1"/>
</dbReference>
<evidence type="ECO:0000256" key="6">
    <source>
        <dbReference type="SAM" id="Phobius"/>
    </source>
</evidence>
<dbReference type="EMBL" id="FOBI01000003">
    <property type="protein sequence ID" value="SEK83863.1"/>
    <property type="molecule type" value="Genomic_DNA"/>
</dbReference>
<evidence type="ECO:0000256" key="4">
    <source>
        <dbReference type="ARBA" id="ARBA00022989"/>
    </source>
</evidence>
<dbReference type="Pfam" id="PF04241">
    <property type="entry name" value="DUF423"/>
    <property type="match status" value="1"/>
</dbReference>
<dbReference type="Proteomes" id="UP000199297">
    <property type="component" value="Unassembled WGS sequence"/>
</dbReference>
<feature type="transmembrane region" description="Helical" evidence="6">
    <location>
        <begin position="49"/>
        <end position="66"/>
    </location>
</feature>
<evidence type="ECO:0000313" key="7">
    <source>
        <dbReference type="EMBL" id="SEK83863.1"/>
    </source>
</evidence>
<dbReference type="STRING" id="641665.GCA_002104455_02714"/>
<dbReference type="AlphaFoldDB" id="A0A1H7KAG0"/>
<proteinExistence type="inferred from homology"/>
<feature type="transmembrane region" description="Helical" evidence="6">
    <location>
        <begin position="104"/>
        <end position="123"/>
    </location>
</feature>
<keyword evidence="8" id="KW-1185">Reference proteome</keyword>
<evidence type="ECO:0000256" key="5">
    <source>
        <dbReference type="ARBA" id="ARBA00023136"/>
    </source>
</evidence>
<sequence>MKSIYLAKLLMIFVGISGCFSVLFGAWLAHGGQSLPLASQERLMSALTYQFFHTLALLLCITLFTLRKQMLIIAAGMLFAVGIVAFSGSLYIKTLFDVLSVGKLAPFGGLSFALAWLLLGFAGTKMFDHKLGN</sequence>
<evidence type="ECO:0000256" key="3">
    <source>
        <dbReference type="ARBA" id="ARBA00022692"/>
    </source>
</evidence>
<keyword evidence="5 6" id="KW-0472">Membrane</keyword>